<evidence type="ECO:0000313" key="2">
    <source>
        <dbReference type="Proteomes" id="UP000696485"/>
    </source>
</evidence>
<name>A0A9P5VMW2_9FUNG</name>
<evidence type="ECO:0008006" key="3">
    <source>
        <dbReference type="Google" id="ProtNLM"/>
    </source>
</evidence>
<accession>A0A9P5VMW2</accession>
<organism evidence="1 2">
    <name type="scientific">Podila minutissima</name>
    <dbReference type="NCBI Taxonomy" id="64525"/>
    <lineage>
        <taxon>Eukaryota</taxon>
        <taxon>Fungi</taxon>
        <taxon>Fungi incertae sedis</taxon>
        <taxon>Mucoromycota</taxon>
        <taxon>Mortierellomycotina</taxon>
        <taxon>Mortierellomycetes</taxon>
        <taxon>Mortierellales</taxon>
        <taxon>Mortierellaceae</taxon>
        <taxon>Podila</taxon>
    </lineage>
</organism>
<reference evidence="1" key="1">
    <citation type="journal article" date="2020" name="Fungal Divers.">
        <title>Resolving the Mortierellaceae phylogeny through synthesis of multi-gene phylogenetics and phylogenomics.</title>
        <authorList>
            <person name="Vandepol N."/>
            <person name="Liber J."/>
            <person name="Desiro A."/>
            <person name="Na H."/>
            <person name="Kennedy M."/>
            <person name="Barry K."/>
            <person name="Grigoriev I.V."/>
            <person name="Miller A.N."/>
            <person name="O'Donnell K."/>
            <person name="Stajich J.E."/>
            <person name="Bonito G."/>
        </authorList>
    </citation>
    <scope>NUCLEOTIDE SEQUENCE</scope>
    <source>
        <strain evidence="1">NVP1</strain>
    </source>
</reference>
<dbReference type="AlphaFoldDB" id="A0A9P5VMW2"/>
<gene>
    <name evidence="1" type="ORF">BG006_004542</name>
</gene>
<sequence length="160" mass="16854">MTTVVGVSWLFRPRGKGPSIGVSNIVLATAATLLATAAPALAALPTPVSAAAARSCLASLKVEPENNSPAFIRNLFPHWITISGACDTKETVLKRDGISVALNPYCNPTIGAWHSPYDGAIWALPTDVDIDHVVRYQVPVCGPMHSGVHSPTTSSGPSWW</sequence>
<protein>
    <recommendedName>
        <fullName evidence="3">Secreted protein</fullName>
    </recommendedName>
</protein>
<keyword evidence="2" id="KW-1185">Reference proteome</keyword>
<comment type="caution">
    <text evidence="1">The sequence shown here is derived from an EMBL/GenBank/DDBJ whole genome shotgun (WGS) entry which is preliminary data.</text>
</comment>
<evidence type="ECO:0000313" key="1">
    <source>
        <dbReference type="EMBL" id="KAF9332588.1"/>
    </source>
</evidence>
<proteinExistence type="predicted"/>
<dbReference type="Proteomes" id="UP000696485">
    <property type="component" value="Unassembled WGS sequence"/>
</dbReference>
<dbReference type="EMBL" id="JAAAUY010000251">
    <property type="protein sequence ID" value="KAF9332588.1"/>
    <property type="molecule type" value="Genomic_DNA"/>
</dbReference>